<reference evidence="3 4" key="1">
    <citation type="journal article" date="2024" name="Nat. Commun.">
        <title>Phylogenomics reveals the evolutionary origins of lichenization in chlorophyte algae.</title>
        <authorList>
            <person name="Puginier C."/>
            <person name="Libourel C."/>
            <person name="Otte J."/>
            <person name="Skaloud P."/>
            <person name="Haon M."/>
            <person name="Grisel S."/>
            <person name="Petersen M."/>
            <person name="Berrin J.G."/>
            <person name="Delaux P.M."/>
            <person name="Dal Grande F."/>
            <person name="Keller J."/>
        </authorList>
    </citation>
    <scope>NUCLEOTIDE SEQUENCE [LARGE SCALE GENOMIC DNA]</scope>
    <source>
        <strain evidence="3 4">SAG 2043</strain>
    </source>
</reference>
<evidence type="ECO:0000313" key="4">
    <source>
        <dbReference type="Proteomes" id="UP001489004"/>
    </source>
</evidence>
<feature type="compositionally biased region" description="Polar residues" evidence="2">
    <location>
        <begin position="1007"/>
        <end position="1026"/>
    </location>
</feature>
<proteinExistence type="predicted"/>
<evidence type="ECO:0000256" key="1">
    <source>
        <dbReference type="SAM" id="Coils"/>
    </source>
</evidence>
<protein>
    <submittedName>
        <fullName evidence="3">Uncharacterized protein</fullName>
    </submittedName>
</protein>
<dbReference type="Proteomes" id="UP001489004">
    <property type="component" value="Unassembled WGS sequence"/>
</dbReference>
<feature type="region of interest" description="Disordered" evidence="2">
    <location>
        <begin position="1216"/>
        <end position="1256"/>
    </location>
</feature>
<comment type="caution">
    <text evidence="3">The sequence shown here is derived from an EMBL/GenBank/DDBJ whole genome shotgun (WGS) entry which is preliminary data.</text>
</comment>
<feature type="compositionally biased region" description="Polar residues" evidence="2">
    <location>
        <begin position="36"/>
        <end position="45"/>
    </location>
</feature>
<name>A0AAW1P2V8_9CHLO</name>
<accession>A0AAW1P2V8</accession>
<feature type="coiled-coil region" evidence="1">
    <location>
        <begin position="369"/>
        <end position="403"/>
    </location>
</feature>
<dbReference type="AlphaFoldDB" id="A0AAW1P2V8"/>
<organism evidence="3 4">
    <name type="scientific">[Myrmecia] bisecta</name>
    <dbReference type="NCBI Taxonomy" id="41462"/>
    <lineage>
        <taxon>Eukaryota</taxon>
        <taxon>Viridiplantae</taxon>
        <taxon>Chlorophyta</taxon>
        <taxon>core chlorophytes</taxon>
        <taxon>Trebouxiophyceae</taxon>
        <taxon>Trebouxiales</taxon>
        <taxon>Trebouxiaceae</taxon>
        <taxon>Myrmecia</taxon>
    </lineage>
</organism>
<feature type="region of interest" description="Disordered" evidence="2">
    <location>
        <begin position="1"/>
        <end position="81"/>
    </location>
</feature>
<feature type="compositionally biased region" description="Low complexity" evidence="2">
    <location>
        <begin position="1045"/>
        <end position="1064"/>
    </location>
</feature>
<feature type="region of interest" description="Disordered" evidence="2">
    <location>
        <begin position="1131"/>
        <end position="1188"/>
    </location>
</feature>
<evidence type="ECO:0000256" key="2">
    <source>
        <dbReference type="SAM" id="MobiDB-lite"/>
    </source>
</evidence>
<keyword evidence="1" id="KW-0175">Coiled coil</keyword>
<feature type="compositionally biased region" description="Basic and acidic residues" evidence="2">
    <location>
        <begin position="1247"/>
        <end position="1256"/>
    </location>
</feature>
<sequence>MRPGSGAHAGRPRFSTPPADVLARTVDAKLPATPGSKAQSPTKVVTSYELWTKQQQLAEPPHARNPHPQDSRPATPEMPANLPSLEEMTQQLLADAEAAAAADCSAGVDISYRHDSPGHGRYPSPSPAPGVDALLYRPLTAPAVRNTSHNVLSMERNTEWPGHHHDSRPHNKFTDLPESVTARPNTTSPASNYCAWVEGQQNHFDVASQQVPQDGGPTADVIRKQQEIHSVAYYELCRQVAVHCQERGRLMAELWTSAQDLLAAALRDREIARKEAFEAAGKADQLVSRFVVEVADGKRVNAQLEQANKELVVQTSKQRSELEGLHQEHDIVRHRLESYIKEDTTVKAKTLEGRVAQLQAVEEGLRMQVDEGQAQIRELSAQLASTQEKLQAREKELTQLQSEQPALTPRPTRELGLLGDLIPEEWAMMMVNDALSRNMHPEELHRLLIGRGTKAQVPRSYFLAAGTLRDMFRQAEADAAAKAEYDAKVARLPSNATIAMPPLSASVSQGALISCMRTQNLAVLKDRLPADTLAIVGSAIQHNIDPESLAALLNGCISESGYDITPFRELGGLLSNIGEGHKVLGGPITDALLAAKMSTAQQMDKLKAFSKGQGREIVRLKKTLADLQRLHAEEAQFMEAKALARRKRRVEMKPTPVQEFLATTWGDEFVGLGPSELLPKFLRVSGKVRYKRIPKVDCKVLAREIWAGKAAYDKERAARSALGDYIYTYLFRKYGEPTQVNITCYSLLWSLYQYRADIECNLFLQIAIGMIDEDQFFADKRQQRDVLAMLTSVDKAANSKVTGWLTKKELQVAIKGFYAFKTAERFEDLFDALDGDCPANIVNYASLFQEDAELSQTMFVEALRGQFLEEQLELLDRIEDFVLEVAFEFNTDKLGVKGLQMALQRASPQMDKAEAGLFVERAFGPRASQPGAVVLVADIMRAIRLGMRPEASAATSFVSTSLMQAVGAANRFKGQAAATARRGSVSDIQPQGSLTRSPPSTLRRGTISGNSSPPQTASPPLTQRRSPNAAGHRTTDGGGSPTFTPRSDSPPIASPASDASGSPRTGAGKGHNRRTTLAGGQQGGPAELLSLDNSPRHRRSASLMQNQSRFGLPPAPLTHSNLLNVSMATFSPTQSPTRAHHDSIFSDRQSPGAPSDQPLSLDEAFSRINGGRDGTTSNSPAGFGQAPAGRLGHRASIAASVPALRTVSGASALSHASSLGVLEGASRRSSAVGERTGGGSRRASHAGRPDRGGPRL</sequence>
<keyword evidence="4" id="KW-1185">Reference proteome</keyword>
<feature type="region of interest" description="Disordered" evidence="2">
    <location>
        <begin position="980"/>
        <end position="1102"/>
    </location>
</feature>
<evidence type="ECO:0000313" key="3">
    <source>
        <dbReference type="EMBL" id="KAK9803029.1"/>
    </source>
</evidence>
<gene>
    <name evidence="3" type="ORF">WJX72_007229</name>
</gene>
<feature type="compositionally biased region" description="Polar residues" evidence="2">
    <location>
        <begin position="986"/>
        <end position="1000"/>
    </location>
</feature>
<dbReference type="EMBL" id="JALJOR010000025">
    <property type="protein sequence ID" value="KAK9803029.1"/>
    <property type="molecule type" value="Genomic_DNA"/>
</dbReference>